<dbReference type="Gene3D" id="1.10.10.10">
    <property type="entry name" value="Winged helix-like DNA-binding domain superfamily/Winged helix DNA-binding domain"/>
    <property type="match status" value="1"/>
</dbReference>
<sequence>MLGIYGRALGGGAFLRYRNAGRCGVHNRDVVQRGIEVDISAREAEVLAAIGEHLTNAEISARLFISIRTVESHVSSLLRKLQAPVAGRRSPIADRRSPIADRRSPIAGSWPRSRRIINPVENPSPRRCRRR</sequence>
<feature type="region of interest" description="Disordered" evidence="4">
    <location>
        <begin position="89"/>
        <end position="131"/>
    </location>
</feature>
<dbReference type="SUPFAM" id="SSF46894">
    <property type="entry name" value="C-terminal effector domain of the bipartite response regulators"/>
    <property type="match status" value="1"/>
</dbReference>
<evidence type="ECO:0000256" key="4">
    <source>
        <dbReference type="SAM" id="MobiDB-lite"/>
    </source>
</evidence>
<dbReference type="PANTHER" id="PTHR44688">
    <property type="entry name" value="DNA-BINDING TRANSCRIPTIONAL ACTIVATOR DEVR_DOSR"/>
    <property type="match status" value="1"/>
</dbReference>
<evidence type="ECO:0000313" key="7">
    <source>
        <dbReference type="Proteomes" id="UP001501676"/>
    </source>
</evidence>
<evidence type="ECO:0000256" key="1">
    <source>
        <dbReference type="ARBA" id="ARBA00023015"/>
    </source>
</evidence>
<name>A0ABP6SZ18_9ACTN</name>
<accession>A0ABP6SZ18</accession>
<keyword evidence="3" id="KW-0804">Transcription</keyword>
<dbReference type="PROSITE" id="PS50043">
    <property type="entry name" value="HTH_LUXR_2"/>
    <property type="match status" value="1"/>
</dbReference>
<keyword evidence="7" id="KW-1185">Reference proteome</keyword>
<keyword evidence="1" id="KW-0805">Transcription regulation</keyword>
<keyword evidence="2" id="KW-0238">DNA-binding</keyword>
<evidence type="ECO:0000256" key="3">
    <source>
        <dbReference type="ARBA" id="ARBA00023163"/>
    </source>
</evidence>
<feature type="compositionally biased region" description="Basic and acidic residues" evidence="4">
    <location>
        <begin position="91"/>
        <end position="104"/>
    </location>
</feature>
<dbReference type="Proteomes" id="UP001501676">
    <property type="component" value="Unassembled WGS sequence"/>
</dbReference>
<organism evidence="6 7">
    <name type="scientific">Cryptosporangium minutisporangium</name>
    <dbReference type="NCBI Taxonomy" id="113569"/>
    <lineage>
        <taxon>Bacteria</taxon>
        <taxon>Bacillati</taxon>
        <taxon>Actinomycetota</taxon>
        <taxon>Actinomycetes</taxon>
        <taxon>Cryptosporangiales</taxon>
        <taxon>Cryptosporangiaceae</taxon>
        <taxon>Cryptosporangium</taxon>
    </lineage>
</organism>
<dbReference type="EMBL" id="BAAAYN010000023">
    <property type="protein sequence ID" value="GAA3388920.1"/>
    <property type="molecule type" value="Genomic_DNA"/>
</dbReference>
<evidence type="ECO:0000259" key="5">
    <source>
        <dbReference type="PROSITE" id="PS50043"/>
    </source>
</evidence>
<dbReference type="InterPro" id="IPR036388">
    <property type="entry name" value="WH-like_DNA-bd_sf"/>
</dbReference>
<dbReference type="PANTHER" id="PTHR44688:SF16">
    <property type="entry name" value="DNA-BINDING TRANSCRIPTIONAL ACTIVATOR DEVR_DOSR"/>
    <property type="match status" value="1"/>
</dbReference>
<feature type="domain" description="HTH luxR-type" evidence="5">
    <location>
        <begin position="32"/>
        <end position="94"/>
    </location>
</feature>
<dbReference type="InterPro" id="IPR016032">
    <property type="entry name" value="Sig_transdc_resp-reg_C-effctor"/>
</dbReference>
<dbReference type="InterPro" id="IPR000792">
    <property type="entry name" value="Tscrpt_reg_LuxR_C"/>
</dbReference>
<proteinExistence type="predicted"/>
<protein>
    <recommendedName>
        <fullName evidence="5">HTH luxR-type domain-containing protein</fullName>
    </recommendedName>
</protein>
<evidence type="ECO:0000256" key="2">
    <source>
        <dbReference type="ARBA" id="ARBA00023125"/>
    </source>
</evidence>
<gene>
    <name evidence="6" type="ORF">GCM10020369_37020</name>
</gene>
<evidence type="ECO:0000313" key="6">
    <source>
        <dbReference type="EMBL" id="GAA3388920.1"/>
    </source>
</evidence>
<reference evidence="7" key="1">
    <citation type="journal article" date="2019" name="Int. J. Syst. Evol. Microbiol.">
        <title>The Global Catalogue of Microorganisms (GCM) 10K type strain sequencing project: providing services to taxonomists for standard genome sequencing and annotation.</title>
        <authorList>
            <consortium name="The Broad Institute Genomics Platform"/>
            <consortium name="The Broad Institute Genome Sequencing Center for Infectious Disease"/>
            <person name="Wu L."/>
            <person name="Ma J."/>
        </authorList>
    </citation>
    <scope>NUCLEOTIDE SEQUENCE [LARGE SCALE GENOMIC DNA]</scope>
    <source>
        <strain evidence="7">JCM 9458</strain>
    </source>
</reference>
<dbReference type="CDD" id="cd06170">
    <property type="entry name" value="LuxR_C_like"/>
    <property type="match status" value="1"/>
</dbReference>
<comment type="caution">
    <text evidence="6">The sequence shown here is derived from an EMBL/GenBank/DDBJ whole genome shotgun (WGS) entry which is preliminary data.</text>
</comment>
<dbReference type="SMART" id="SM00421">
    <property type="entry name" value="HTH_LUXR"/>
    <property type="match status" value="1"/>
</dbReference>
<dbReference type="PRINTS" id="PR00038">
    <property type="entry name" value="HTHLUXR"/>
</dbReference>
<dbReference type="Pfam" id="PF00196">
    <property type="entry name" value="GerE"/>
    <property type="match status" value="1"/>
</dbReference>